<dbReference type="Gene3D" id="3.40.50.720">
    <property type="entry name" value="NAD(P)-binding Rossmann-like Domain"/>
    <property type="match status" value="1"/>
</dbReference>
<comment type="similarity">
    <text evidence="1 3">Belongs to the short-chain dehydrogenases/reductases (SDR) family.</text>
</comment>
<dbReference type="NCBIfam" id="NF006597">
    <property type="entry name" value="PRK09134.1"/>
    <property type="match status" value="1"/>
</dbReference>
<dbReference type="Pfam" id="PF00106">
    <property type="entry name" value="adh_short"/>
    <property type="match status" value="1"/>
</dbReference>
<dbReference type="SUPFAM" id="SSF51735">
    <property type="entry name" value="NAD(P)-binding Rossmann-fold domains"/>
    <property type="match status" value="1"/>
</dbReference>
<dbReference type="PRINTS" id="PR00080">
    <property type="entry name" value="SDRFAMILY"/>
</dbReference>
<dbReference type="GO" id="GO:0016491">
    <property type="term" value="F:oxidoreductase activity"/>
    <property type="evidence" value="ECO:0007669"/>
    <property type="project" value="UniProtKB-KW"/>
</dbReference>
<dbReference type="PRINTS" id="PR00081">
    <property type="entry name" value="GDHRDH"/>
</dbReference>
<evidence type="ECO:0000313" key="5">
    <source>
        <dbReference type="Proteomes" id="UP000646478"/>
    </source>
</evidence>
<dbReference type="PANTHER" id="PTHR43639">
    <property type="entry name" value="OXIDOREDUCTASE, SHORT-CHAIN DEHYDROGENASE/REDUCTASE FAMILY (AFU_ORTHOLOGUE AFUA_5G02870)"/>
    <property type="match status" value="1"/>
</dbReference>
<dbReference type="AlphaFoldDB" id="A0A916SC40"/>
<evidence type="ECO:0000256" key="3">
    <source>
        <dbReference type="RuleBase" id="RU000363"/>
    </source>
</evidence>
<dbReference type="InterPro" id="IPR002347">
    <property type="entry name" value="SDR_fam"/>
</dbReference>
<keyword evidence="2" id="KW-0560">Oxidoreductase</keyword>
<comment type="caution">
    <text evidence="4">The sequence shown here is derived from an EMBL/GenBank/DDBJ whole genome shotgun (WGS) entry which is preliminary data.</text>
</comment>
<dbReference type="PANTHER" id="PTHR43639:SF1">
    <property type="entry name" value="SHORT-CHAIN DEHYDROGENASE_REDUCTASE FAMILY PROTEIN"/>
    <property type="match status" value="1"/>
</dbReference>
<organism evidence="4 5">
    <name type="scientific">Brucella endophytica</name>
    <dbReference type="NCBI Taxonomy" id="1963359"/>
    <lineage>
        <taxon>Bacteria</taxon>
        <taxon>Pseudomonadati</taxon>
        <taxon>Pseudomonadota</taxon>
        <taxon>Alphaproteobacteria</taxon>
        <taxon>Hyphomicrobiales</taxon>
        <taxon>Brucellaceae</taxon>
        <taxon>Brucella/Ochrobactrum group</taxon>
        <taxon>Brucella</taxon>
    </lineage>
</organism>
<evidence type="ECO:0000256" key="1">
    <source>
        <dbReference type="ARBA" id="ARBA00006484"/>
    </source>
</evidence>
<sequence length="277" mass="29726">MAQNWTAQTDKDSFTVNSKFPAAFSAHVGVLVTGGAKRIGKAIVGDLAAHGFAVAIHCNGSMTEGEALAEKIRTAGGQAVAIQADLCDPDAARALVKEAQSALGLPIRLLVNNASVFVEDHVGGLEDNIWDRHFALHLKAPVLLAESMAAALSEGEDGLVVNMIDQRVWKPNPLFFSYTLSKAALWNATRTLAQALAPRIRVNAIGPGPTLPSERQEERDFQRQVGAIPLRKGPTLSDFGLTIRYLWEMKSVTGQMIALDGGQHLAWETPDILGISE</sequence>
<reference evidence="4" key="1">
    <citation type="journal article" date="2014" name="Int. J. Syst. Evol. Microbiol.">
        <title>Complete genome sequence of Corynebacterium casei LMG S-19264T (=DSM 44701T), isolated from a smear-ripened cheese.</title>
        <authorList>
            <consortium name="US DOE Joint Genome Institute (JGI-PGF)"/>
            <person name="Walter F."/>
            <person name="Albersmeier A."/>
            <person name="Kalinowski J."/>
            <person name="Ruckert C."/>
        </authorList>
    </citation>
    <scope>NUCLEOTIDE SEQUENCE</scope>
    <source>
        <strain evidence="4">CGMCC 1.15082</strain>
    </source>
</reference>
<gene>
    <name evidence="4" type="ORF">GCM10011491_20780</name>
</gene>
<name>A0A916SC40_9HYPH</name>
<dbReference type="RefSeq" id="WP_188824108.1">
    <property type="nucleotide sequence ID" value="NZ_BMHH01000007.1"/>
</dbReference>
<evidence type="ECO:0000256" key="2">
    <source>
        <dbReference type="ARBA" id="ARBA00023002"/>
    </source>
</evidence>
<accession>A0A916SC40</accession>
<evidence type="ECO:0000313" key="4">
    <source>
        <dbReference type="EMBL" id="GGA92578.1"/>
    </source>
</evidence>
<reference evidence="4" key="2">
    <citation type="submission" date="2020-09" db="EMBL/GenBank/DDBJ databases">
        <authorList>
            <person name="Sun Q."/>
            <person name="Zhou Y."/>
        </authorList>
    </citation>
    <scope>NUCLEOTIDE SEQUENCE</scope>
    <source>
        <strain evidence="4">CGMCC 1.15082</strain>
    </source>
</reference>
<keyword evidence="5" id="KW-1185">Reference proteome</keyword>
<dbReference type="InterPro" id="IPR036291">
    <property type="entry name" value="NAD(P)-bd_dom_sf"/>
</dbReference>
<proteinExistence type="inferred from homology"/>
<dbReference type="Proteomes" id="UP000646478">
    <property type="component" value="Unassembled WGS sequence"/>
</dbReference>
<dbReference type="EMBL" id="BMHH01000007">
    <property type="protein sequence ID" value="GGA92578.1"/>
    <property type="molecule type" value="Genomic_DNA"/>
</dbReference>
<protein>
    <submittedName>
        <fullName evidence="4">Short chain dehydrogenase</fullName>
    </submittedName>
</protein>